<evidence type="ECO:0000313" key="3">
    <source>
        <dbReference type="Proteomes" id="UP000663829"/>
    </source>
</evidence>
<name>A0A815LH77_9BILA</name>
<comment type="caution">
    <text evidence="1">The sequence shown here is derived from an EMBL/GenBank/DDBJ whole genome shotgun (WGS) entry which is preliminary data.</text>
</comment>
<gene>
    <name evidence="1" type="ORF">GPM918_LOCUS33471</name>
    <name evidence="2" type="ORF">SRO942_LOCUS34154</name>
</gene>
<accession>A0A815LH77</accession>
<evidence type="ECO:0000313" key="1">
    <source>
        <dbReference type="EMBL" id="CAF1409926.1"/>
    </source>
</evidence>
<proteinExistence type="predicted"/>
<protein>
    <submittedName>
        <fullName evidence="1">Uncharacterized protein</fullName>
    </submittedName>
</protein>
<sequence length="165" mass="19123">MSRRLWHECSTCTTENDLKVFVREKNVCTNRTEGLFTSGVSITYKCSEYRKYPQCPYQLKAKQLDGKFTPFESELHDHSQRQENNRLKSPIRTAVQEMTHKVLRSLPSYLTARQATPSYSTLNEHAPCQDEVERDIVIEQGQQVAHQPKFNKKLNCPMALGQKSE</sequence>
<evidence type="ECO:0000313" key="2">
    <source>
        <dbReference type="EMBL" id="CAF4299093.1"/>
    </source>
</evidence>
<dbReference type="EMBL" id="CAJOBC010083268">
    <property type="protein sequence ID" value="CAF4299093.1"/>
    <property type="molecule type" value="Genomic_DNA"/>
</dbReference>
<dbReference type="AlphaFoldDB" id="A0A815LH77"/>
<dbReference type="Proteomes" id="UP000681722">
    <property type="component" value="Unassembled WGS sequence"/>
</dbReference>
<dbReference type="EMBL" id="CAJNOQ010017846">
    <property type="protein sequence ID" value="CAF1409926.1"/>
    <property type="molecule type" value="Genomic_DNA"/>
</dbReference>
<dbReference type="Proteomes" id="UP000663829">
    <property type="component" value="Unassembled WGS sequence"/>
</dbReference>
<reference evidence="1" key="1">
    <citation type="submission" date="2021-02" db="EMBL/GenBank/DDBJ databases">
        <authorList>
            <person name="Nowell W R."/>
        </authorList>
    </citation>
    <scope>NUCLEOTIDE SEQUENCE</scope>
</reference>
<keyword evidence="3" id="KW-1185">Reference proteome</keyword>
<dbReference type="OrthoDB" id="10261055at2759"/>
<organism evidence="1 3">
    <name type="scientific">Didymodactylos carnosus</name>
    <dbReference type="NCBI Taxonomy" id="1234261"/>
    <lineage>
        <taxon>Eukaryota</taxon>
        <taxon>Metazoa</taxon>
        <taxon>Spiralia</taxon>
        <taxon>Gnathifera</taxon>
        <taxon>Rotifera</taxon>
        <taxon>Eurotatoria</taxon>
        <taxon>Bdelloidea</taxon>
        <taxon>Philodinida</taxon>
        <taxon>Philodinidae</taxon>
        <taxon>Didymodactylos</taxon>
    </lineage>
</organism>